<dbReference type="InterPro" id="IPR052509">
    <property type="entry name" value="Metal_resp_DNA-bind_regulator"/>
</dbReference>
<gene>
    <name evidence="2" type="ORF">CGZ93_00865</name>
</gene>
<comment type="caution">
    <text evidence="2">The sequence shown here is derived from an EMBL/GenBank/DDBJ whole genome shotgun (WGS) entry which is preliminary data.</text>
</comment>
<dbReference type="SUPFAM" id="SSF46785">
    <property type="entry name" value="Winged helix' DNA-binding domain"/>
    <property type="match status" value="1"/>
</dbReference>
<dbReference type="InterPro" id="IPR005149">
    <property type="entry name" value="Tscrpt_reg_PadR_N"/>
</dbReference>
<proteinExistence type="predicted"/>
<keyword evidence="3" id="KW-1185">Reference proteome</keyword>
<evidence type="ECO:0000259" key="1">
    <source>
        <dbReference type="Pfam" id="PF03551"/>
    </source>
</evidence>
<organism evidence="2 3">
    <name type="scientific">Enemella dayhoffiae</name>
    <dbReference type="NCBI Taxonomy" id="2016507"/>
    <lineage>
        <taxon>Bacteria</taxon>
        <taxon>Bacillati</taxon>
        <taxon>Actinomycetota</taxon>
        <taxon>Actinomycetes</taxon>
        <taxon>Propionibacteriales</taxon>
        <taxon>Propionibacteriaceae</taxon>
        <taxon>Enemella</taxon>
    </lineage>
</organism>
<evidence type="ECO:0000313" key="3">
    <source>
        <dbReference type="Proteomes" id="UP000216311"/>
    </source>
</evidence>
<dbReference type="Pfam" id="PF03551">
    <property type="entry name" value="PadR"/>
    <property type="match status" value="1"/>
</dbReference>
<dbReference type="Proteomes" id="UP000216311">
    <property type="component" value="Unassembled WGS sequence"/>
</dbReference>
<dbReference type="AlphaFoldDB" id="A0A255HB34"/>
<accession>A0A255HB34</accession>
<feature type="domain" description="Transcription regulator PadR N-terminal" evidence="1">
    <location>
        <begin position="17"/>
        <end position="91"/>
    </location>
</feature>
<dbReference type="PANTHER" id="PTHR33169:SF14">
    <property type="entry name" value="TRANSCRIPTIONAL REGULATOR RV3488"/>
    <property type="match status" value="1"/>
</dbReference>
<reference evidence="2 3" key="1">
    <citation type="submission" date="2017-07" db="EMBL/GenBank/DDBJ databases">
        <title>Draft whole genome sequences of clinical Proprionibacteriaceae strains.</title>
        <authorList>
            <person name="Bernier A.-M."/>
            <person name="Bernard K."/>
            <person name="Domingo M.-C."/>
        </authorList>
    </citation>
    <scope>NUCLEOTIDE SEQUENCE [LARGE SCALE GENOMIC DNA]</scope>
    <source>
        <strain evidence="2 3">NML 130396</strain>
    </source>
</reference>
<dbReference type="PANTHER" id="PTHR33169">
    <property type="entry name" value="PADR-FAMILY TRANSCRIPTIONAL REGULATOR"/>
    <property type="match status" value="1"/>
</dbReference>
<dbReference type="Gene3D" id="1.10.10.10">
    <property type="entry name" value="Winged helix-like DNA-binding domain superfamily/Winged helix DNA-binding domain"/>
    <property type="match status" value="1"/>
</dbReference>
<protein>
    <submittedName>
        <fullName evidence="2">Transcriptional regulator</fullName>
    </submittedName>
</protein>
<dbReference type="InterPro" id="IPR036390">
    <property type="entry name" value="WH_DNA-bd_sf"/>
</dbReference>
<name>A0A255HB34_9ACTN</name>
<evidence type="ECO:0000313" key="2">
    <source>
        <dbReference type="EMBL" id="OYO25050.1"/>
    </source>
</evidence>
<dbReference type="InterPro" id="IPR036388">
    <property type="entry name" value="WH-like_DNA-bd_sf"/>
</dbReference>
<dbReference type="EMBL" id="NMVQ01000001">
    <property type="protein sequence ID" value="OYO25050.1"/>
    <property type="molecule type" value="Genomic_DNA"/>
</dbReference>
<sequence length="201" mass="23022">MRSGGIVQLTPLALVTLAIISEQPRHPYDVYATMRQRREEQTVKLSAGTLYHTINRLAECELLAEVGTDREGNRPERTVYRITEAGRTALDNKVRDWLREPAQEFPQFPVAIGEIHHLPDDEAAAMLTERIVALDARIETLDLIERFLTDKQVPQRFWLDLDLIRHMTRAERDWCQQTADAITSHGIPWSQATDAAPKESR</sequence>